<name>M7C5N1_CHEMY</name>
<dbReference type="PANTHER" id="PTHR31909">
    <property type="entry name" value="CHROMOSOME 20 ORF85 FAMILY MEMBER"/>
    <property type="match status" value="1"/>
</dbReference>
<organism evidence="1 2">
    <name type="scientific">Chelonia mydas</name>
    <name type="common">Green sea-turtle</name>
    <name type="synonym">Chelonia agassizi</name>
    <dbReference type="NCBI Taxonomy" id="8469"/>
    <lineage>
        <taxon>Eukaryota</taxon>
        <taxon>Metazoa</taxon>
        <taxon>Chordata</taxon>
        <taxon>Craniata</taxon>
        <taxon>Vertebrata</taxon>
        <taxon>Euteleostomi</taxon>
        <taxon>Archelosauria</taxon>
        <taxon>Testudinata</taxon>
        <taxon>Testudines</taxon>
        <taxon>Cryptodira</taxon>
        <taxon>Durocryptodira</taxon>
        <taxon>Americhelydia</taxon>
        <taxon>Chelonioidea</taxon>
        <taxon>Cheloniidae</taxon>
        <taxon>Chelonia</taxon>
    </lineage>
</organism>
<protein>
    <submittedName>
        <fullName evidence="1">Uncharacterized protein</fullName>
    </submittedName>
</protein>
<reference evidence="2" key="1">
    <citation type="journal article" date="2013" name="Nat. Genet.">
        <title>The draft genomes of soft-shell turtle and green sea turtle yield insights into the development and evolution of the turtle-specific body plan.</title>
        <authorList>
            <person name="Wang Z."/>
            <person name="Pascual-Anaya J."/>
            <person name="Zadissa A."/>
            <person name="Li W."/>
            <person name="Niimura Y."/>
            <person name="Huang Z."/>
            <person name="Li C."/>
            <person name="White S."/>
            <person name="Xiong Z."/>
            <person name="Fang D."/>
            <person name="Wang B."/>
            <person name="Ming Y."/>
            <person name="Chen Y."/>
            <person name="Zheng Y."/>
            <person name="Kuraku S."/>
            <person name="Pignatelli M."/>
            <person name="Herrero J."/>
            <person name="Beal K."/>
            <person name="Nozawa M."/>
            <person name="Li Q."/>
            <person name="Wang J."/>
            <person name="Zhang H."/>
            <person name="Yu L."/>
            <person name="Shigenobu S."/>
            <person name="Wang J."/>
            <person name="Liu J."/>
            <person name="Flicek P."/>
            <person name="Searle S."/>
            <person name="Wang J."/>
            <person name="Kuratani S."/>
            <person name="Yin Y."/>
            <person name="Aken B."/>
            <person name="Zhang G."/>
            <person name="Irie N."/>
        </authorList>
    </citation>
    <scope>NUCLEOTIDE SEQUENCE [LARGE SCALE GENOMIC DNA]</scope>
</reference>
<evidence type="ECO:0000313" key="1">
    <source>
        <dbReference type="EMBL" id="EMP35802.1"/>
    </source>
</evidence>
<proteinExistence type="predicted"/>
<accession>M7C5N1</accession>
<evidence type="ECO:0000313" key="2">
    <source>
        <dbReference type="Proteomes" id="UP000031443"/>
    </source>
</evidence>
<dbReference type="PANTHER" id="PTHR31909:SF3">
    <property type="entry name" value="SIMILAR TO PROTEIN C20ORF85 HOMOLOG"/>
    <property type="match status" value="1"/>
</dbReference>
<dbReference type="Proteomes" id="UP000031443">
    <property type="component" value="Unassembled WGS sequence"/>
</dbReference>
<dbReference type="STRING" id="8469.M7C5N1"/>
<dbReference type="AlphaFoldDB" id="M7C5N1"/>
<dbReference type="Pfam" id="PF14945">
    <property type="entry name" value="LLC1"/>
    <property type="match status" value="2"/>
</dbReference>
<gene>
    <name evidence="1" type="ORF">UY3_07039</name>
</gene>
<dbReference type="EMBL" id="KB527578">
    <property type="protein sequence ID" value="EMP35802.1"/>
    <property type="molecule type" value="Genomic_DNA"/>
</dbReference>
<dbReference type="InterPro" id="IPR020339">
    <property type="entry name" value="C20orf85-like"/>
</dbReference>
<sequence>MAQKSTNPAQQFNFVAQDNIWKYHVETEFEAAKKWSIKWGFLTTPFEELIKDEKKEPTKPKIELPEHLQIRPVTPVEKYIKLIKDEKKEPTKPKIELPEHLQIRPVTPVEKYIKVYPSPPIPKTTQGFIGWRSSVPGLELERYYQISSCKGAFHKDLKWPDEPSD</sequence>
<keyword evidence="2" id="KW-1185">Reference proteome</keyword>